<dbReference type="AlphaFoldDB" id="A0AAV6VBL5"/>
<gene>
    <name evidence="2" type="ORF">JTE90_013678</name>
</gene>
<accession>A0AAV6VBL5</accession>
<dbReference type="EMBL" id="JAFNEN010000112">
    <property type="protein sequence ID" value="KAG8193984.1"/>
    <property type="molecule type" value="Genomic_DNA"/>
</dbReference>
<protein>
    <submittedName>
        <fullName evidence="2">Uncharacterized protein</fullName>
    </submittedName>
</protein>
<evidence type="ECO:0000313" key="3">
    <source>
        <dbReference type="Proteomes" id="UP000827092"/>
    </source>
</evidence>
<organism evidence="2 3">
    <name type="scientific">Oedothorax gibbosus</name>
    <dbReference type="NCBI Taxonomy" id="931172"/>
    <lineage>
        <taxon>Eukaryota</taxon>
        <taxon>Metazoa</taxon>
        <taxon>Ecdysozoa</taxon>
        <taxon>Arthropoda</taxon>
        <taxon>Chelicerata</taxon>
        <taxon>Arachnida</taxon>
        <taxon>Araneae</taxon>
        <taxon>Araneomorphae</taxon>
        <taxon>Entelegynae</taxon>
        <taxon>Araneoidea</taxon>
        <taxon>Linyphiidae</taxon>
        <taxon>Erigoninae</taxon>
        <taxon>Oedothorax</taxon>
    </lineage>
</organism>
<evidence type="ECO:0000256" key="1">
    <source>
        <dbReference type="SAM" id="MobiDB-lite"/>
    </source>
</evidence>
<dbReference type="Proteomes" id="UP000827092">
    <property type="component" value="Unassembled WGS sequence"/>
</dbReference>
<feature type="compositionally biased region" description="Low complexity" evidence="1">
    <location>
        <begin position="19"/>
        <end position="30"/>
    </location>
</feature>
<evidence type="ECO:0000313" key="2">
    <source>
        <dbReference type="EMBL" id="KAG8193984.1"/>
    </source>
</evidence>
<feature type="region of interest" description="Disordered" evidence="1">
    <location>
        <begin position="1"/>
        <end position="41"/>
    </location>
</feature>
<comment type="caution">
    <text evidence="2">The sequence shown here is derived from an EMBL/GenBank/DDBJ whole genome shotgun (WGS) entry which is preliminary data.</text>
</comment>
<proteinExistence type="predicted"/>
<keyword evidence="3" id="KW-1185">Reference proteome</keyword>
<name>A0AAV6VBL5_9ARAC</name>
<reference evidence="2 3" key="1">
    <citation type="journal article" date="2022" name="Nat. Ecol. Evol.">
        <title>A masculinizing supergene underlies an exaggerated male reproductive morph in a spider.</title>
        <authorList>
            <person name="Hendrickx F."/>
            <person name="De Corte Z."/>
            <person name="Sonet G."/>
            <person name="Van Belleghem S.M."/>
            <person name="Kostlbacher S."/>
            <person name="Vangestel C."/>
        </authorList>
    </citation>
    <scope>NUCLEOTIDE SEQUENCE [LARGE SCALE GENOMIC DNA]</scope>
    <source>
        <strain evidence="2">W744_W776</strain>
    </source>
</reference>
<sequence>MIKKRPKREPHGTKPLLCSSGPTSEPSSDSNKTRYHPWHHQEQNVSKSMPIAWACQRFCILTGLSRILVDFGDSDSRRFYRMRDH</sequence>